<dbReference type="InterPro" id="IPR005130">
    <property type="entry name" value="Ser_deHydtase-like_asu"/>
</dbReference>
<dbReference type="PIRSF" id="PIRSF006054">
    <property type="entry name" value="UCP006054"/>
    <property type="match status" value="1"/>
</dbReference>
<reference evidence="3 4" key="1">
    <citation type="submission" date="2018-06" db="EMBL/GenBank/DDBJ databases">
        <authorList>
            <consortium name="Pathogen Informatics"/>
            <person name="Doyle S."/>
        </authorList>
    </citation>
    <scope>NUCLEOTIDE SEQUENCE [LARGE SCALE GENOMIC DNA]</scope>
    <source>
        <strain evidence="3 4">NCTC11088</strain>
    </source>
</reference>
<accession>A0A379DFL0</accession>
<feature type="domain" description="Serine dehydratase-like alpha subunit" evidence="2">
    <location>
        <begin position="164"/>
        <end position="433"/>
    </location>
</feature>
<dbReference type="GO" id="GO:0080146">
    <property type="term" value="F:L-cysteine desulfhydrase activity"/>
    <property type="evidence" value="ECO:0007669"/>
    <property type="project" value="TreeGrafter"/>
</dbReference>
<dbReference type="PANTHER" id="PTHR30501">
    <property type="entry name" value="UPF0597 PROTEIN YHAM"/>
    <property type="match status" value="1"/>
</dbReference>
<dbReference type="EMBL" id="UGTH01000001">
    <property type="protein sequence ID" value="SUB76365.1"/>
    <property type="molecule type" value="Genomic_DNA"/>
</dbReference>
<evidence type="ECO:0000256" key="1">
    <source>
        <dbReference type="HAMAP-Rule" id="MF_01845"/>
    </source>
</evidence>
<sequence length="438" mass="47813">MYLLCFFANIVGMEFANNISERGYDMDYISYMKKELVPAFGCTEPIALAYASAVAREILGIEPEKILVNVSGNIIKNANSVTVPGTDGRKGLEISIVAGAFLGDASKKLEVLSDVDKSKLDECDEKIENEIIEIKLKPDVSNLYIDIKLLAKDQSSRVVLQGAHTNIILKEKNDEVIYEKTLESQDDCEVDFSFEKIYEFAKKCDYSEVKDILDLEISYNTEIAKDGIENDWGSNIGKIILKNYSDNYNEKLVAYAAAGSDARMSGSEKPVVINSGSGNQGITVSVPIILYAKDKGVSEDELYRALVFANLIGLYLKQGIGKLSAYCGVVSAASASVCGIGYLNNENIDVLKETLSNSLAVNSGIICDGAKPSCAMKIASSLRNAFLAYEQAKTNNSFNPGDGIVKETLDKTIETVGHIARYGMKTTDEVILNEMLKK</sequence>
<evidence type="ECO:0000313" key="3">
    <source>
        <dbReference type="EMBL" id="SUB76365.1"/>
    </source>
</evidence>
<dbReference type="Proteomes" id="UP000254777">
    <property type="component" value="Unassembled WGS sequence"/>
</dbReference>
<protein>
    <recommendedName>
        <fullName evidence="1">UPF0597 protein NCTC11088_02183</fullName>
    </recommendedName>
</protein>
<dbReference type="GO" id="GO:0019450">
    <property type="term" value="P:L-cysteine catabolic process to pyruvate"/>
    <property type="evidence" value="ECO:0007669"/>
    <property type="project" value="TreeGrafter"/>
</dbReference>
<proteinExistence type="inferred from homology"/>
<dbReference type="InterPro" id="IPR021144">
    <property type="entry name" value="UPF0597"/>
</dbReference>
<organism evidence="3 4">
    <name type="scientific">Peptoniphilus indolicus</name>
    <dbReference type="NCBI Taxonomy" id="33030"/>
    <lineage>
        <taxon>Bacteria</taxon>
        <taxon>Bacillati</taxon>
        <taxon>Bacillota</taxon>
        <taxon>Tissierellia</taxon>
        <taxon>Tissierellales</taxon>
        <taxon>Peptoniphilaceae</taxon>
        <taxon>Peptoniphilus</taxon>
    </lineage>
</organism>
<dbReference type="PANTHER" id="PTHR30501:SF2">
    <property type="entry name" value="UPF0597 PROTEIN YHAM"/>
    <property type="match status" value="1"/>
</dbReference>
<dbReference type="Pfam" id="PF03313">
    <property type="entry name" value="SDH_alpha"/>
    <property type="match status" value="1"/>
</dbReference>
<name>A0A379DFL0_9FIRM</name>
<evidence type="ECO:0000259" key="2">
    <source>
        <dbReference type="Pfam" id="PF03313"/>
    </source>
</evidence>
<evidence type="ECO:0000313" key="4">
    <source>
        <dbReference type="Proteomes" id="UP000254777"/>
    </source>
</evidence>
<dbReference type="HAMAP" id="MF_01845">
    <property type="entry name" value="UPF0597"/>
    <property type="match status" value="1"/>
</dbReference>
<dbReference type="AlphaFoldDB" id="A0A379DFL0"/>
<gene>
    <name evidence="3" type="ORF">NCTC11088_02183</name>
</gene>
<comment type="similarity">
    <text evidence="1">Belongs to the UPF0597 family.</text>
</comment>